<keyword evidence="5" id="KW-1185">Reference proteome</keyword>
<dbReference type="SMART" id="SM00829">
    <property type="entry name" value="PKS_ER"/>
    <property type="match status" value="1"/>
</dbReference>
<accession>A0A317PPW2</accession>
<evidence type="ECO:0000256" key="2">
    <source>
        <dbReference type="SAM" id="MobiDB-lite"/>
    </source>
</evidence>
<comment type="caution">
    <text evidence="4">The sequence shown here is derived from an EMBL/GenBank/DDBJ whole genome shotgun (WGS) entry which is preliminary data.</text>
</comment>
<dbReference type="EMBL" id="QGTR01000002">
    <property type="protein sequence ID" value="PWW01968.1"/>
    <property type="molecule type" value="Genomic_DNA"/>
</dbReference>
<evidence type="ECO:0000313" key="5">
    <source>
        <dbReference type="Proteomes" id="UP000246352"/>
    </source>
</evidence>
<dbReference type="InterPro" id="IPR045010">
    <property type="entry name" value="MDR_fam"/>
</dbReference>
<dbReference type="PANTHER" id="PTHR43205:SF7">
    <property type="entry name" value="PROSTAGLANDIN REDUCTASE 1"/>
    <property type="match status" value="1"/>
</dbReference>
<dbReference type="FunFam" id="3.40.50.720:FF:000121">
    <property type="entry name" value="Prostaglandin reductase 2"/>
    <property type="match status" value="1"/>
</dbReference>
<evidence type="ECO:0000256" key="1">
    <source>
        <dbReference type="ARBA" id="ARBA00023002"/>
    </source>
</evidence>
<gene>
    <name evidence="4" type="ORF">DFR52_102633</name>
</gene>
<keyword evidence="1" id="KW-0560">Oxidoreductase</keyword>
<dbReference type="CDD" id="cd05288">
    <property type="entry name" value="PGDH"/>
    <property type="match status" value="1"/>
</dbReference>
<dbReference type="AlphaFoldDB" id="A0A317PPW2"/>
<dbReference type="InterPro" id="IPR036291">
    <property type="entry name" value="NAD(P)-bd_dom_sf"/>
</dbReference>
<evidence type="ECO:0000313" key="4">
    <source>
        <dbReference type="EMBL" id="PWW01968.1"/>
    </source>
</evidence>
<dbReference type="SUPFAM" id="SSF51735">
    <property type="entry name" value="NAD(P)-binding Rossmann-fold domains"/>
    <property type="match status" value="1"/>
</dbReference>
<evidence type="ECO:0000259" key="3">
    <source>
        <dbReference type="SMART" id="SM00829"/>
    </source>
</evidence>
<feature type="domain" description="Enoyl reductase (ER)" evidence="3">
    <location>
        <begin position="22"/>
        <end position="339"/>
    </location>
</feature>
<dbReference type="Pfam" id="PF00107">
    <property type="entry name" value="ADH_zinc_N"/>
    <property type="match status" value="1"/>
</dbReference>
<feature type="region of interest" description="Disordered" evidence="2">
    <location>
        <begin position="1"/>
        <end position="23"/>
    </location>
</feature>
<dbReference type="SUPFAM" id="SSF50129">
    <property type="entry name" value="GroES-like"/>
    <property type="match status" value="1"/>
</dbReference>
<dbReference type="Pfam" id="PF16884">
    <property type="entry name" value="ADH_N_2"/>
    <property type="match status" value="1"/>
</dbReference>
<dbReference type="InterPro" id="IPR013149">
    <property type="entry name" value="ADH-like_C"/>
</dbReference>
<dbReference type="GO" id="GO:0016628">
    <property type="term" value="F:oxidoreductase activity, acting on the CH-CH group of donors, NAD or NADP as acceptor"/>
    <property type="evidence" value="ECO:0007669"/>
    <property type="project" value="InterPro"/>
</dbReference>
<proteinExistence type="predicted"/>
<organism evidence="4 5">
    <name type="scientific">Hoeflea marina</name>
    <dbReference type="NCBI Taxonomy" id="274592"/>
    <lineage>
        <taxon>Bacteria</taxon>
        <taxon>Pseudomonadati</taxon>
        <taxon>Pseudomonadota</taxon>
        <taxon>Alphaproteobacteria</taxon>
        <taxon>Hyphomicrobiales</taxon>
        <taxon>Rhizobiaceae</taxon>
        <taxon>Hoeflea</taxon>
    </lineage>
</organism>
<dbReference type="Proteomes" id="UP000246352">
    <property type="component" value="Unassembled WGS sequence"/>
</dbReference>
<name>A0A317PPW2_9HYPH</name>
<protein>
    <recommendedName>
        <fullName evidence="3">Enoyl reductase (ER) domain-containing protein</fullName>
    </recommendedName>
</protein>
<dbReference type="Gene3D" id="3.40.50.720">
    <property type="entry name" value="NAD(P)-binding Rossmann-like Domain"/>
    <property type="match status" value="1"/>
</dbReference>
<dbReference type="Gene3D" id="3.90.180.10">
    <property type="entry name" value="Medium-chain alcohol dehydrogenases, catalytic domain"/>
    <property type="match status" value="1"/>
</dbReference>
<sequence>MTQSPDHNRRFVLASRPKGEPDANTLRLETVDVPVPGPGQMLLRTEFLSLDPYMRGRMSDAKSYAASVEIDAVMVGGTVARVVRSNLDAFSEGDWVLSFNGWQDYALSDGTGVTSLGREPAHPSWALGIMGMPGFTAWAGLTQIGKPKPGETICVAAATGPVGATVGQIGKILGCRVIGVAGGADKCAYAVKDLGFDACLDHKADDFAAQLKAATPDGIDVYYENVGGKVLDAVIPQLNTGARMPVCGLVSQYNATSLPEGPDRMNWLMGQILRKQLTVRGFIIFNDFAPLYPEFAKAMGAWIGAGKIVYREEIIDGLEAAPEAFIGLLKGENFGKRVIRVGSTTPTHTGT</sequence>
<dbReference type="RefSeq" id="WP_110031713.1">
    <property type="nucleotide sequence ID" value="NZ_QGTR01000002.1"/>
</dbReference>
<dbReference type="InterPro" id="IPR020843">
    <property type="entry name" value="ER"/>
</dbReference>
<dbReference type="InterPro" id="IPR041694">
    <property type="entry name" value="ADH_N_2"/>
</dbReference>
<dbReference type="InterPro" id="IPR011032">
    <property type="entry name" value="GroES-like_sf"/>
</dbReference>
<dbReference type="PANTHER" id="PTHR43205">
    <property type="entry name" value="PROSTAGLANDIN REDUCTASE"/>
    <property type="match status" value="1"/>
</dbReference>
<reference evidence="4 5" key="1">
    <citation type="submission" date="2018-05" db="EMBL/GenBank/DDBJ databases">
        <title>Genomic Encyclopedia of Type Strains, Phase IV (KMG-IV): sequencing the most valuable type-strain genomes for metagenomic binning, comparative biology and taxonomic classification.</title>
        <authorList>
            <person name="Goeker M."/>
        </authorList>
    </citation>
    <scope>NUCLEOTIDE SEQUENCE [LARGE SCALE GENOMIC DNA]</scope>
    <source>
        <strain evidence="4 5">DSM 16791</strain>
    </source>
</reference>
<dbReference type="OrthoDB" id="9805663at2"/>